<dbReference type="eggNOG" id="KOG4091">
    <property type="taxonomic scope" value="Eukaryota"/>
</dbReference>
<evidence type="ECO:0000259" key="2">
    <source>
        <dbReference type="Pfam" id="PF18016"/>
    </source>
</evidence>
<feature type="coiled-coil region" evidence="1">
    <location>
        <begin position="622"/>
        <end position="649"/>
    </location>
</feature>
<evidence type="ECO:0000256" key="1">
    <source>
        <dbReference type="SAM" id="Coils"/>
    </source>
</evidence>
<keyword evidence="1" id="KW-0175">Coiled coil</keyword>
<dbReference type="AlphaFoldDB" id="F4WIW4"/>
<dbReference type="PANTHER" id="PTHR11037">
    <property type="entry name" value="TRANSCRIPTION FACTOR CP2"/>
    <property type="match status" value="1"/>
</dbReference>
<organism evidence="5">
    <name type="scientific">Acromyrmex echinatior</name>
    <name type="common">Panamanian leafcutter ant</name>
    <name type="synonym">Acromyrmex octospinosus echinatior</name>
    <dbReference type="NCBI Taxonomy" id="103372"/>
    <lineage>
        <taxon>Eukaryota</taxon>
        <taxon>Metazoa</taxon>
        <taxon>Ecdysozoa</taxon>
        <taxon>Arthropoda</taxon>
        <taxon>Hexapoda</taxon>
        <taxon>Insecta</taxon>
        <taxon>Pterygota</taxon>
        <taxon>Neoptera</taxon>
        <taxon>Endopterygota</taxon>
        <taxon>Hymenoptera</taxon>
        <taxon>Apocrita</taxon>
        <taxon>Aculeata</taxon>
        <taxon>Formicoidea</taxon>
        <taxon>Formicidae</taxon>
        <taxon>Myrmicinae</taxon>
        <taxon>Acromyrmex</taxon>
    </lineage>
</organism>
<dbReference type="Pfam" id="PF18016">
    <property type="entry name" value="SAM_3"/>
    <property type="match status" value="1"/>
</dbReference>
<dbReference type="PANTHER" id="PTHR11037:SF21">
    <property type="entry name" value="GEMINI, ISOFORM C"/>
    <property type="match status" value="1"/>
</dbReference>
<keyword evidence="5" id="KW-1185">Reference proteome</keyword>
<dbReference type="OrthoDB" id="7547019at2759"/>
<accession>F4WIW4</accession>
<dbReference type="GO" id="GO:0000978">
    <property type="term" value="F:RNA polymerase II cis-regulatory region sequence-specific DNA binding"/>
    <property type="evidence" value="ECO:0007669"/>
    <property type="project" value="TreeGrafter"/>
</dbReference>
<dbReference type="Proteomes" id="UP000007755">
    <property type="component" value="Unassembled WGS sequence"/>
</dbReference>
<dbReference type="Pfam" id="PF25416">
    <property type="entry name" value="GRHL1_C"/>
    <property type="match status" value="1"/>
</dbReference>
<dbReference type="Gene3D" id="1.10.150.50">
    <property type="entry name" value="Transcription Factor, Ets-1"/>
    <property type="match status" value="1"/>
</dbReference>
<feature type="domain" description="SAM" evidence="2">
    <location>
        <begin position="190"/>
        <end position="248"/>
    </location>
</feature>
<dbReference type="InterPro" id="IPR041418">
    <property type="entry name" value="SAM_3"/>
</dbReference>
<proteinExistence type="predicted"/>
<feature type="domain" description="GRHL1/CP2 C-terminal" evidence="3">
    <location>
        <begin position="254"/>
        <end position="334"/>
    </location>
</feature>
<dbReference type="InParanoid" id="F4WIW4"/>
<reference evidence="4" key="1">
    <citation type="submission" date="2011-02" db="EMBL/GenBank/DDBJ databases">
        <title>The genome of the leaf-cutting ant Acromyrmex echinatior suggests key adaptations to social evolution and fungus farming.</title>
        <authorList>
            <person name="Nygaard S."/>
            <person name="Zhang G."/>
        </authorList>
    </citation>
    <scope>NUCLEOTIDE SEQUENCE</scope>
</reference>
<dbReference type="InterPro" id="IPR013761">
    <property type="entry name" value="SAM/pointed_sf"/>
</dbReference>
<dbReference type="InterPro" id="IPR057520">
    <property type="entry name" value="GRHL1/CP2_C"/>
</dbReference>
<name>F4WIW4_ACREC</name>
<evidence type="ECO:0000259" key="3">
    <source>
        <dbReference type="Pfam" id="PF25416"/>
    </source>
</evidence>
<dbReference type="EMBL" id="GL888177">
    <property type="protein sequence ID" value="EGI65910.1"/>
    <property type="molecule type" value="Genomic_DNA"/>
</dbReference>
<dbReference type="GO" id="GO:0001228">
    <property type="term" value="F:DNA-binding transcription activator activity, RNA polymerase II-specific"/>
    <property type="evidence" value="ECO:0007669"/>
    <property type="project" value="TreeGrafter"/>
</dbReference>
<sequence>MSREYWNLKNCWSIRRPHYPLDQFVTWLLEHEVVVSGGPPHVQVVAKFVHALSNARMKRGYIMRGGLVSLQIRKRWDMKKLDGCKKVKLIVHLKGHSASPQTRTTIGGNSSPVVAPLALSVSNSGIVPLVPASDAVKENVGTAPALPSPAAILPDQPCIEADVSLTAHKATSPQQLIEFIKTGAPCLTELSPDANATQTTAWLRASRFNAFESTFASFSASDILRLSREDLIQICGVADGIRLFNTLHSKAPTPKLTLYFSLESNGSLWRVAYLDSLTSTALTNKLLNALNLPHDRLHSILFLGPQGIHVLVTDELVANMKDESMYFVETIKVLKNKHKRYSKEKRRSDIKWRIKDSDSEWEAKPIEFINQSLNEKQKKNLKIKKKTIKKKLIVTQIKSKDNEWETESEKSINEDSICSLSTLKDEHIKLFEDPCSTPEKTRDAPTIYEEILSESPILGSFRKRSHLISKKNNIALQDELLPVNLLPSEIRNPEEVIEDETIFDYKANEKTHVSLQKLEISPKQISENISFPDLQFETTNFHPDQPIKTYFRNSRKTSPHFTLSFELSPIKLMNWLKPRLPNASRKTENTSTPPRICISQYRNKNDKKWKTYRGNSKEEFKNDKMKTSKRNMRNQKRKVKEASKRMKIKRAFQSTSKQKYDIYDINDETDIEFETGGRDDKKIRDAFQFCQENLRHKNLRRDTKLDFANGLHDEE</sequence>
<dbReference type="GO" id="GO:0005634">
    <property type="term" value="C:nucleus"/>
    <property type="evidence" value="ECO:0007669"/>
    <property type="project" value="TreeGrafter"/>
</dbReference>
<evidence type="ECO:0000313" key="5">
    <source>
        <dbReference type="Proteomes" id="UP000007755"/>
    </source>
</evidence>
<gene>
    <name evidence="4" type="ORF">G5I_05640</name>
</gene>
<evidence type="ECO:0000313" key="4">
    <source>
        <dbReference type="EMBL" id="EGI65910.1"/>
    </source>
</evidence>
<dbReference type="InterPro" id="IPR040167">
    <property type="entry name" value="TF_CP2-like"/>
</dbReference>
<protein>
    <submittedName>
        <fullName evidence="4">Transcription factor CP2</fullName>
    </submittedName>
</protein>